<sequence>MDKGALLTETDVSPFDEDAVVIEAQKEIKKEISTHYTEISSHYTQITELKRRLNALLPTARLPPELLAEIFLAYMKTHENSTFYSFQRYEYHRRFYIAQVCHRWRQVALEDPRLWADIDLSTGPRCVTEMLLRSKKAPLTISGNVSRFKHSSASFKLLLAELSRVHVIELLVTRSFLQEFHTSGPRNATCLRALKLYRSRQDTVGFTQPLPFISTLLLFNLEDLCLCDIGRIFPPILASQHAFASHTDTRRLSHLV</sequence>
<dbReference type="InterPro" id="IPR001810">
    <property type="entry name" value="F-box_dom"/>
</dbReference>
<evidence type="ECO:0000313" key="2">
    <source>
        <dbReference type="EMBL" id="KZT23903.1"/>
    </source>
</evidence>
<dbReference type="AlphaFoldDB" id="A0A165RJJ4"/>
<reference evidence="2 3" key="1">
    <citation type="journal article" date="2016" name="Mol. Biol. Evol.">
        <title>Comparative Genomics of Early-Diverging Mushroom-Forming Fungi Provides Insights into the Origins of Lignocellulose Decay Capabilities.</title>
        <authorList>
            <person name="Nagy L.G."/>
            <person name="Riley R."/>
            <person name="Tritt A."/>
            <person name="Adam C."/>
            <person name="Daum C."/>
            <person name="Floudas D."/>
            <person name="Sun H."/>
            <person name="Yadav J.S."/>
            <person name="Pangilinan J."/>
            <person name="Larsson K.H."/>
            <person name="Matsuura K."/>
            <person name="Barry K."/>
            <person name="Labutti K."/>
            <person name="Kuo R."/>
            <person name="Ohm R.A."/>
            <person name="Bhattacharya S.S."/>
            <person name="Shirouzu T."/>
            <person name="Yoshinaga Y."/>
            <person name="Martin F.M."/>
            <person name="Grigoriev I.V."/>
            <person name="Hibbett D.S."/>
        </authorList>
    </citation>
    <scope>NUCLEOTIDE SEQUENCE [LARGE SCALE GENOMIC DNA]</scope>
    <source>
        <strain evidence="2 3">HHB14362 ss-1</strain>
    </source>
</reference>
<proteinExistence type="predicted"/>
<dbReference type="SUPFAM" id="SSF81383">
    <property type="entry name" value="F-box domain"/>
    <property type="match status" value="1"/>
</dbReference>
<feature type="domain" description="F-box" evidence="1">
    <location>
        <begin position="60"/>
        <end position="120"/>
    </location>
</feature>
<dbReference type="EMBL" id="KV425581">
    <property type="protein sequence ID" value="KZT23903.1"/>
    <property type="molecule type" value="Genomic_DNA"/>
</dbReference>
<dbReference type="Gene3D" id="1.20.1280.50">
    <property type="match status" value="1"/>
</dbReference>
<dbReference type="STRING" id="1314782.A0A165RJJ4"/>
<accession>A0A165RJJ4</accession>
<dbReference type="Pfam" id="PF12937">
    <property type="entry name" value="F-box-like"/>
    <property type="match status" value="1"/>
</dbReference>
<evidence type="ECO:0000313" key="3">
    <source>
        <dbReference type="Proteomes" id="UP000076761"/>
    </source>
</evidence>
<name>A0A165RJJ4_9AGAM</name>
<dbReference type="InterPro" id="IPR036047">
    <property type="entry name" value="F-box-like_dom_sf"/>
</dbReference>
<evidence type="ECO:0000259" key="1">
    <source>
        <dbReference type="Pfam" id="PF12937"/>
    </source>
</evidence>
<gene>
    <name evidence="2" type="ORF">NEOLEDRAFT_505849</name>
</gene>
<dbReference type="InParanoid" id="A0A165RJJ4"/>
<protein>
    <recommendedName>
        <fullName evidence="1">F-box domain-containing protein</fullName>
    </recommendedName>
</protein>
<dbReference type="OrthoDB" id="3181669at2759"/>
<dbReference type="Proteomes" id="UP000076761">
    <property type="component" value="Unassembled WGS sequence"/>
</dbReference>
<keyword evidence="3" id="KW-1185">Reference proteome</keyword>
<organism evidence="2 3">
    <name type="scientific">Neolentinus lepideus HHB14362 ss-1</name>
    <dbReference type="NCBI Taxonomy" id="1314782"/>
    <lineage>
        <taxon>Eukaryota</taxon>
        <taxon>Fungi</taxon>
        <taxon>Dikarya</taxon>
        <taxon>Basidiomycota</taxon>
        <taxon>Agaricomycotina</taxon>
        <taxon>Agaricomycetes</taxon>
        <taxon>Gloeophyllales</taxon>
        <taxon>Gloeophyllaceae</taxon>
        <taxon>Neolentinus</taxon>
    </lineage>
</organism>